<organism evidence="2 3">
    <name type="scientific">Cimex lectularius</name>
    <name type="common">Bed bug</name>
    <name type="synonym">Acanthia lectularia</name>
    <dbReference type="NCBI Taxonomy" id="79782"/>
    <lineage>
        <taxon>Eukaryota</taxon>
        <taxon>Metazoa</taxon>
        <taxon>Ecdysozoa</taxon>
        <taxon>Arthropoda</taxon>
        <taxon>Hexapoda</taxon>
        <taxon>Insecta</taxon>
        <taxon>Pterygota</taxon>
        <taxon>Neoptera</taxon>
        <taxon>Paraneoptera</taxon>
        <taxon>Hemiptera</taxon>
        <taxon>Heteroptera</taxon>
        <taxon>Panheteroptera</taxon>
        <taxon>Cimicomorpha</taxon>
        <taxon>Cimicidae</taxon>
        <taxon>Cimex</taxon>
    </lineage>
</organism>
<feature type="transmembrane region" description="Helical" evidence="1">
    <location>
        <begin position="21"/>
        <end position="40"/>
    </location>
</feature>
<evidence type="ECO:0000256" key="1">
    <source>
        <dbReference type="SAM" id="Phobius"/>
    </source>
</evidence>
<keyword evidence="1" id="KW-0472">Membrane</keyword>
<name>A0A8I6RNS5_CIMLE</name>
<sequence length="131" mass="14603">MKASKNDSQGSILQTKRCRDLMLISALGVLAIGCGTLYGLMEQNWALMSPTRERVLFVACLLVISSFILCYYIIKASQHKMLDEETATNTEIVCLLIDKPPSYESIAETPPPSYKVAIAEMYIVPCHIQRS</sequence>
<protein>
    <submittedName>
        <fullName evidence="2">Uncharacterized protein</fullName>
    </submittedName>
</protein>
<keyword evidence="1" id="KW-1133">Transmembrane helix</keyword>
<dbReference type="Proteomes" id="UP000494040">
    <property type="component" value="Unassembled WGS sequence"/>
</dbReference>
<dbReference type="RefSeq" id="XP_014248797.1">
    <property type="nucleotide sequence ID" value="XM_014393311.2"/>
</dbReference>
<dbReference type="EnsemblMetazoa" id="XM_014393311.2">
    <property type="protein sequence ID" value="XP_014248797.1"/>
    <property type="gene ID" value="LOC106666247"/>
</dbReference>
<feature type="transmembrane region" description="Helical" evidence="1">
    <location>
        <begin position="55"/>
        <end position="74"/>
    </location>
</feature>
<dbReference type="AlphaFoldDB" id="A0A8I6RNS5"/>
<keyword evidence="1" id="KW-0812">Transmembrane</keyword>
<keyword evidence="3" id="KW-1185">Reference proteome</keyword>
<dbReference type="GeneID" id="106666247"/>
<dbReference type="KEGG" id="clec:106666247"/>
<evidence type="ECO:0000313" key="2">
    <source>
        <dbReference type="EnsemblMetazoa" id="XP_014248797.1"/>
    </source>
</evidence>
<dbReference type="OrthoDB" id="6580092at2759"/>
<evidence type="ECO:0000313" key="3">
    <source>
        <dbReference type="Proteomes" id="UP000494040"/>
    </source>
</evidence>
<accession>A0A8I6RNS5</accession>
<reference evidence="2" key="1">
    <citation type="submission" date="2022-01" db="UniProtKB">
        <authorList>
            <consortium name="EnsemblMetazoa"/>
        </authorList>
    </citation>
    <scope>IDENTIFICATION</scope>
</reference>
<proteinExistence type="predicted"/>
<dbReference type="PROSITE" id="PS51257">
    <property type="entry name" value="PROKAR_LIPOPROTEIN"/>
    <property type="match status" value="1"/>
</dbReference>